<protein>
    <submittedName>
        <fullName evidence="2">DUF502 domain-containing protein</fullName>
    </submittedName>
</protein>
<reference evidence="2" key="1">
    <citation type="journal article" date="2020" name="mSystems">
        <title>Genome- and Community-Level Interaction Insights into Carbon Utilization and Element Cycling Functions of Hydrothermarchaeota in Hydrothermal Sediment.</title>
        <authorList>
            <person name="Zhou Z."/>
            <person name="Liu Y."/>
            <person name="Xu W."/>
            <person name="Pan J."/>
            <person name="Luo Z.H."/>
            <person name="Li M."/>
        </authorList>
    </citation>
    <scope>NUCLEOTIDE SEQUENCE [LARGE SCALE GENOMIC DNA]</scope>
    <source>
        <strain evidence="2">HyVt-389</strain>
    </source>
</reference>
<dbReference type="PANTHER" id="PTHR31876:SF26">
    <property type="entry name" value="PROTEIN LIKE COV 2"/>
    <property type="match status" value="1"/>
</dbReference>
<accession>A0A7C1W0N9</accession>
<dbReference type="EMBL" id="DRIH01000231">
    <property type="protein sequence ID" value="HEC68437.1"/>
    <property type="molecule type" value="Genomic_DNA"/>
</dbReference>
<keyword evidence="1" id="KW-0812">Transmembrane</keyword>
<keyword evidence="1" id="KW-1133">Transmembrane helix</keyword>
<keyword evidence="1" id="KW-0472">Membrane</keyword>
<name>A0A7C1W0N9_DESA2</name>
<feature type="transmembrane region" description="Helical" evidence="1">
    <location>
        <begin position="12"/>
        <end position="33"/>
    </location>
</feature>
<feature type="transmembrane region" description="Helical" evidence="1">
    <location>
        <begin position="53"/>
        <end position="76"/>
    </location>
</feature>
<comment type="caution">
    <text evidence="2">The sequence shown here is derived from an EMBL/GenBank/DDBJ whole genome shotgun (WGS) entry which is preliminary data.</text>
</comment>
<evidence type="ECO:0000256" key="1">
    <source>
        <dbReference type="SAM" id="Phobius"/>
    </source>
</evidence>
<dbReference type="PANTHER" id="PTHR31876">
    <property type="entry name" value="COV-LIKE PROTEIN 1"/>
    <property type="match status" value="1"/>
</dbReference>
<dbReference type="InterPro" id="IPR007462">
    <property type="entry name" value="COV1-like"/>
</dbReference>
<dbReference type="Pfam" id="PF04367">
    <property type="entry name" value="DUF502"/>
    <property type="match status" value="1"/>
</dbReference>
<gene>
    <name evidence="2" type="ORF">ENI35_06495</name>
</gene>
<organism evidence="2">
    <name type="scientific">Desulfofervidus auxilii</name>
    <dbReference type="NCBI Taxonomy" id="1621989"/>
    <lineage>
        <taxon>Bacteria</taxon>
        <taxon>Pseudomonadati</taxon>
        <taxon>Thermodesulfobacteriota</taxon>
        <taxon>Candidatus Desulfofervidia</taxon>
        <taxon>Candidatus Desulfofervidales</taxon>
        <taxon>Candidatus Desulfofervidaceae</taxon>
        <taxon>Candidatus Desulfofervidus</taxon>
    </lineage>
</organism>
<dbReference type="AlphaFoldDB" id="A0A7C1W0N9"/>
<evidence type="ECO:0000313" key="2">
    <source>
        <dbReference type="EMBL" id="HEC68437.1"/>
    </source>
</evidence>
<dbReference type="Proteomes" id="UP000885738">
    <property type="component" value="Unassembled WGS sequence"/>
</dbReference>
<proteinExistence type="predicted"/>
<sequence>MKRLKNAIKKNLVAGILIILPISITFYIVFLLVRVVDRILGVLPPKYDPQTYIPFNIPGFRLFFAVIIIFIVGFLARNYIGSKLIEFWENIVNKIPFIRTIYVAIKQLGETIFAKKEKDFKRVVLIEYPRKGIFTLAFTTGIGEGEIQKKTKKRVLNIFVPTTPNPTSGFYLLVPEDEIKFLDMSVEDAFKLIISGGMATPEKRP</sequence>